<evidence type="ECO:0000313" key="2">
    <source>
        <dbReference type="Proteomes" id="UP000815677"/>
    </source>
</evidence>
<dbReference type="EMBL" id="DF848473">
    <property type="protein sequence ID" value="GAT53748.1"/>
    <property type="molecule type" value="Genomic_DNA"/>
</dbReference>
<gene>
    <name evidence="1" type="ORF">MCHLO_10671</name>
</gene>
<evidence type="ECO:0000313" key="1">
    <source>
        <dbReference type="EMBL" id="GAT53748.1"/>
    </source>
</evidence>
<reference evidence="1" key="1">
    <citation type="submission" date="2014-09" db="EMBL/GenBank/DDBJ databases">
        <title>Genome sequence of the luminous mushroom Mycena chlorophos for searching fungal bioluminescence genes.</title>
        <authorList>
            <person name="Tanaka Y."/>
            <person name="Kasuga D."/>
            <person name="Oba Y."/>
            <person name="Hase S."/>
            <person name="Sato K."/>
            <person name="Oba Y."/>
            <person name="Sakakibara Y."/>
        </authorList>
    </citation>
    <scope>NUCLEOTIDE SEQUENCE</scope>
</reference>
<sequence length="751" mass="83711">MTTTSDSARRAKGITLLESFLASPAPPLESSSASKTNLATTRTPAAWDMHLDRNLALKRVRYLPGLNEGLASLSRKALSDATSIPLAGFPAYTAVRNREQEYSGAGAITSEMELAAHYKVTAGRWCKNVAATLELKLDHWEAADDLVLWTVKSAGSNIEAVADGHLCFPKKPLPTSLREATLKDFEKVREFFPNMGVWEFKSFEVSQRIPAETILALTRLENFPWEYCCLGDTQCMIADVMSGANGVSPLHRGEAQRLICGSPTGPDLSVSELSENGLVFGPSARWPNFNAKHLDSNGKPKEGAKHIIQQFWAELTRSDCTFGVLHGGSHEIIGFRHRGSQTLYLSQIIKPSTQESYFAIEIGLYIAMFREARLRAMHLDQSSLQWCVKYDERSSQRKTIKPLSMLEVSNQELFCYHPEGFGRKQTEASAQFHMQTLYRRQQVGYQVLDYLQKPITQDPKLKRKDVIVAHVHKQDCQPGTQNDSRWSRAQLKVCNVTCGNKVFIKQYRTNDLAKIRNIRFEAANYQALNQVAGVPSFVGLWQSDPCPGQVTEFALVLRDGGEPYGLENGVHFNHKAIFEKTMAAAHKLGYIHGNLKAKHLLVPVVPTTQSTPVFPAICGWKFAQKTTAKEAKRRDLEMLQALITPLDPTIPTIPDLRSSRFIVRFGPVPQAELTYYGGSETGYQSNIKARMNQGAMIALCPSVEPELVGKSGDPEFCVHAEFPSKSSAEKFLKTWNEQSETWGCYTASLLL</sequence>
<dbReference type="Proteomes" id="UP000815677">
    <property type="component" value="Unassembled WGS sequence"/>
</dbReference>
<organism evidence="1 2">
    <name type="scientific">Mycena chlorophos</name>
    <name type="common">Agaric fungus</name>
    <name type="synonym">Agaricus chlorophos</name>
    <dbReference type="NCBI Taxonomy" id="658473"/>
    <lineage>
        <taxon>Eukaryota</taxon>
        <taxon>Fungi</taxon>
        <taxon>Dikarya</taxon>
        <taxon>Basidiomycota</taxon>
        <taxon>Agaricomycotina</taxon>
        <taxon>Agaricomycetes</taxon>
        <taxon>Agaricomycetidae</taxon>
        <taxon>Agaricales</taxon>
        <taxon>Marasmiineae</taxon>
        <taxon>Mycenaceae</taxon>
        <taxon>Mycena</taxon>
    </lineage>
</organism>
<protein>
    <recommendedName>
        <fullName evidence="3">Protein kinase domain-containing protein</fullName>
    </recommendedName>
</protein>
<dbReference type="InterPro" id="IPR011009">
    <property type="entry name" value="Kinase-like_dom_sf"/>
</dbReference>
<dbReference type="SUPFAM" id="SSF56112">
    <property type="entry name" value="Protein kinase-like (PK-like)"/>
    <property type="match status" value="1"/>
</dbReference>
<keyword evidence="2" id="KW-1185">Reference proteome</keyword>
<evidence type="ECO:0008006" key="3">
    <source>
        <dbReference type="Google" id="ProtNLM"/>
    </source>
</evidence>
<proteinExistence type="predicted"/>
<accession>A0ABQ0LRI8</accession>
<name>A0ABQ0LRI8_MYCCL</name>